<name>A0A1T4ZR30_9FIRM</name>
<dbReference type="InterPro" id="IPR014710">
    <property type="entry name" value="RmlC-like_jellyroll"/>
</dbReference>
<evidence type="ECO:0000256" key="3">
    <source>
        <dbReference type="ARBA" id="ARBA00023163"/>
    </source>
</evidence>
<dbReference type="CDD" id="cd00038">
    <property type="entry name" value="CAP_ED"/>
    <property type="match status" value="1"/>
</dbReference>
<dbReference type="Proteomes" id="UP000243406">
    <property type="component" value="Unassembled WGS sequence"/>
</dbReference>
<dbReference type="InterPro" id="IPR050397">
    <property type="entry name" value="Env_Response_Regulators"/>
</dbReference>
<proteinExistence type="predicted"/>
<feature type="domain" description="Cyclic nucleotide-binding" evidence="4">
    <location>
        <begin position="14"/>
        <end position="119"/>
    </location>
</feature>
<evidence type="ECO:0000256" key="2">
    <source>
        <dbReference type="ARBA" id="ARBA00023125"/>
    </source>
</evidence>
<keyword evidence="1" id="KW-0805">Transcription regulation</keyword>
<dbReference type="PANTHER" id="PTHR24567:SF58">
    <property type="entry name" value="CYCLIC AMP-BINDING REGULATORY PROTEIN"/>
    <property type="match status" value="1"/>
</dbReference>
<reference evidence="6" key="1">
    <citation type="submission" date="2017-02" db="EMBL/GenBank/DDBJ databases">
        <authorList>
            <person name="Varghese N."/>
            <person name="Submissions S."/>
        </authorList>
    </citation>
    <scope>NUCLEOTIDE SEQUENCE [LARGE SCALE GENOMIC DNA]</scope>
    <source>
        <strain evidence="6">ATCC 35199</strain>
    </source>
</reference>
<dbReference type="PANTHER" id="PTHR24567">
    <property type="entry name" value="CRP FAMILY TRANSCRIPTIONAL REGULATORY PROTEIN"/>
    <property type="match status" value="1"/>
</dbReference>
<organism evidence="5 6">
    <name type="scientific">Acetoanaerobium noterae</name>
    <dbReference type="NCBI Taxonomy" id="745369"/>
    <lineage>
        <taxon>Bacteria</taxon>
        <taxon>Bacillati</taxon>
        <taxon>Bacillota</taxon>
        <taxon>Clostridia</taxon>
        <taxon>Peptostreptococcales</taxon>
        <taxon>Filifactoraceae</taxon>
        <taxon>Acetoanaerobium</taxon>
    </lineage>
</organism>
<dbReference type="RefSeq" id="WP_079588234.1">
    <property type="nucleotide sequence ID" value="NZ_FUYN01000001.1"/>
</dbReference>
<evidence type="ECO:0000259" key="4">
    <source>
        <dbReference type="PROSITE" id="PS50042"/>
    </source>
</evidence>
<dbReference type="GO" id="GO:0005829">
    <property type="term" value="C:cytosol"/>
    <property type="evidence" value="ECO:0007669"/>
    <property type="project" value="TreeGrafter"/>
</dbReference>
<keyword evidence="6" id="KW-1185">Reference proteome</keyword>
<dbReference type="PROSITE" id="PS50042">
    <property type="entry name" value="CNMP_BINDING_3"/>
    <property type="match status" value="1"/>
</dbReference>
<dbReference type="EMBL" id="FUYN01000001">
    <property type="protein sequence ID" value="SKB25009.1"/>
    <property type="molecule type" value="Genomic_DNA"/>
</dbReference>
<sequence length="224" mass="25570">MDTRLYNSLRKSIIFKDVSEVNFNEIVNEIPFRILDYKKNEILFFEGDDCNSIGIVLDGEVEVNKGLTIGKKVNITKIKAGDMFAEAVVFSQYHKFPATIEASSDSKVLFISRENIVKMCSKYPDFIEKFMGILSTKISILNNKVSLLSMKSIRHKILFYISKEGKQDKNGHLSIKIAKQDLANKIGVERPSLSRELIKMQDENMLNMDGKKITVICDINDYLI</sequence>
<dbReference type="GO" id="GO:0016301">
    <property type="term" value="F:kinase activity"/>
    <property type="evidence" value="ECO:0007669"/>
    <property type="project" value="UniProtKB-KW"/>
</dbReference>
<dbReference type="InterPro" id="IPR018490">
    <property type="entry name" value="cNMP-bd_dom_sf"/>
</dbReference>
<dbReference type="OrthoDB" id="3176638at2"/>
<dbReference type="SUPFAM" id="SSF51206">
    <property type="entry name" value="cAMP-binding domain-like"/>
    <property type="match status" value="1"/>
</dbReference>
<dbReference type="Gene3D" id="2.60.120.10">
    <property type="entry name" value="Jelly Rolls"/>
    <property type="match status" value="1"/>
</dbReference>
<evidence type="ECO:0000313" key="6">
    <source>
        <dbReference type="Proteomes" id="UP000243406"/>
    </source>
</evidence>
<dbReference type="InterPro" id="IPR000595">
    <property type="entry name" value="cNMP-bd_dom"/>
</dbReference>
<dbReference type="InterPro" id="IPR012318">
    <property type="entry name" value="HTH_CRP"/>
</dbReference>
<keyword evidence="5" id="KW-0418">Kinase</keyword>
<keyword evidence="5" id="KW-0808">Transferase</keyword>
<dbReference type="GO" id="GO:0003677">
    <property type="term" value="F:DNA binding"/>
    <property type="evidence" value="ECO:0007669"/>
    <property type="project" value="UniProtKB-KW"/>
</dbReference>
<dbReference type="SMART" id="SM00100">
    <property type="entry name" value="cNMP"/>
    <property type="match status" value="1"/>
</dbReference>
<keyword evidence="2" id="KW-0238">DNA-binding</keyword>
<dbReference type="Pfam" id="PF00027">
    <property type="entry name" value="cNMP_binding"/>
    <property type="match status" value="1"/>
</dbReference>
<dbReference type="AlphaFoldDB" id="A0A1T4ZR30"/>
<accession>A0A1T4ZR30</accession>
<evidence type="ECO:0000256" key="1">
    <source>
        <dbReference type="ARBA" id="ARBA00023015"/>
    </source>
</evidence>
<gene>
    <name evidence="5" type="ORF">SAMN02745120_0233</name>
</gene>
<dbReference type="GO" id="GO:0003700">
    <property type="term" value="F:DNA-binding transcription factor activity"/>
    <property type="evidence" value="ECO:0007669"/>
    <property type="project" value="TreeGrafter"/>
</dbReference>
<dbReference type="InterPro" id="IPR036390">
    <property type="entry name" value="WH_DNA-bd_sf"/>
</dbReference>
<dbReference type="SUPFAM" id="SSF46785">
    <property type="entry name" value="Winged helix' DNA-binding domain"/>
    <property type="match status" value="1"/>
</dbReference>
<keyword evidence="3" id="KW-0804">Transcription</keyword>
<protein>
    <submittedName>
        <fullName evidence="5">cAMP-binding domain of CRP or a regulatory subunit of cAMP-dependent protein kinases</fullName>
    </submittedName>
</protein>
<dbReference type="Pfam" id="PF13545">
    <property type="entry name" value="HTH_Crp_2"/>
    <property type="match status" value="1"/>
</dbReference>
<evidence type="ECO:0000313" key="5">
    <source>
        <dbReference type="EMBL" id="SKB25009.1"/>
    </source>
</evidence>